<dbReference type="Gene3D" id="1.10.10.10">
    <property type="entry name" value="Winged helix-like DNA-binding domain superfamily/Winged helix DNA-binding domain"/>
    <property type="match status" value="1"/>
</dbReference>
<dbReference type="GO" id="GO:0043565">
    <property type="term" value="F:sequence-specific DNA binding"/>
    <property type="evidence" value="ECO:0007669"/>
    <property type="project" value="InterPro"/>
</dbReference>
<keyword evidence="2" id="KW-0238">DNA-binding</keyword>
<dbReference type="SMART" id="SM00344">
    <property type="entry name" value="HTH_ASNC"/>
    <property type="match status" value="1"/>
</dbReference>
<evidence type="ECO:0000259" key="4">
    <source>
        <dbReference type="PROSITE" id="PS50956"/>
    </source>
</evidence>
<evidence type="ECO:0000313" key="5">
    <source>
        <dbReference type="EMBL" id="QKE91279.1"/>
    </source>
</evidence>
<reference evidence="5 6" key="1">
    <citation type="journal article" date="2014" name="World J. Microbiol. Biotechnol.">
        <title>Biodiversity and physiological characteristics of Antarctic and Arctic lichens-associated bacteria.</title>
        <authorList>
            <person name="Lee Y.M."/>
            <person name="Kim E.H."/>
            <person name="Lee H.K."/>
            <person name="Hong S.G."/>
        </authorList>
    </citation>
    <scope>NUCLEOTIDE SEQUENCE [LARGE SCALE GENOMIC DNA]</scope>
    <source>
        <strain evidence="5 6">PAMC 26569</strain>
    </source>
</reference>
<dbReference type="GO" id="GO:0043200">
    <property type="term" value="P:response to amino acid"/>
    <property type="evidence" value="ECO:0007669"/>
    <property type="project" value="TreeGrafter"/>
</dbReference>
<dbReference type="PANTHER" id="PTHR30154:SF53">
    <property type="entry name" value="HTH-TYPE TRANSCRIPTIONAL REGULATOR LRPC"/>
    <property type="match status" value="1"/>
</dbReference>
<dbReference type="PANTHER" id="PTHR30154">
    <property type="entry name" value="LEUCINE-RESPONSIVE REGULATORY PROTEIN"/>
    <property type="match status" value="1"/>
</dbReference>
<dbReference type="EMBL" id="CP053708">
    <property type="protein sequence ID" value="QKE91279.1"/>
    <property type="molecule type" value="Genomic_DNA"/>
</dbReference>
<evidence type="ECO:0000256" key="2">
    <source>
        <dbReference type="ARBA" id="ARBA00023125"/>
    </source>
</evidence>
<dbReference type="AlphaFoldDB" id="A0A6M8HRZ3"/>
<dbReference type="Proteomes" id="UP000500767">
    <property type="component" value="Chromosome"/>
</dbReference>
<accession>A0A6M8HRZ3</accession>
<feature type="domain" description="HTH asnC-type" evidence="4">
    <location>
        <begin position="1"/>
        <end position="55"/>
    </location>
</feature>
<evidence type="ECO:0000256" key="3">
    <source>
        <dbReference type="ARBA" id="ARBA00023163"/>
    </source>
</evidence>
<dbReference type="InterPro" id="IPR036388">
    <property type="entry name" value="WH-like_DNA-bd_sf"/>
</dbReference>
<protein>
    <submittedName>
        <fullName evidence="5">Lrp/AsnC family transcriptional regulator</fullName>
    </submittedName>
</protein>
<keyword evidence="1" id="KW-0805">Transcription regulation</keyword>
<dbReference type="PRINTS" id="PR00033">
    <property type="entry name" value="HTHASNC"/>
</dbReference>
<sequence>MPPDAIDRELIDLLTTNARLPAAELGRRLKLSRTTIQSRIERLERNGTILGYTVRAATDPSDPMVRAHVLITLAPKKTASVEIMLRKIPQVRELHAVSGNVDLIAVISGTANSELDRVIDQIGELDGVVRTNSMILLSTRISR</sequence>
<dbReference type="InterPro" id="IPR011008">
    <property type="entry name" value="Dimeric_a/b-barrel"/>
</dbReference>
<dbReference type="GO" id="GO:0005829">
    <property type="term" value="C:cytosol"/>
    <property type="evidence" value="ECO:0007669"/>
    <property type="project" value="TreeGrafter"/>
</dbReference>
<dbReference type="Gene3D" id="3.30.70.920">
    <property type="match status" value="1"/>
</dbReference>
<dbReference type="PROSITE" id="PS50956">
    <property type="entry name" value="HTH_ASNC_2"/>
    <property type="match status" value="1"/>
</dbReference>
<evidence type="ECO:0000256" key="1">
    <source>
        <dbReference type="ARBA" id="ARBA00023015"/>
    </source>
</evidence>
<evidence type="ECO:0000313" key="6">
    <source>
        <dbReference type="Proteomes" id="UP000500767"/>
    </source>
</evidence>
<keyword evidence="6" id="KW-1185">Reference proteome</keyword>
<proteinExistence type="predicted"/>
<dbReference type="InterPro" id="IPR000485">
    <property type="entry name" value="AsnC-type_HTH_dom"/>
</dbReference>
<gene>
    <name evidence="5" type="ORF">HN018_15595</name>
</gene>
<dbReference type="RefSeq" id="WP_171833197.1">
    <property type="nucleotide sequence ID" value="NZ_CP053708.1"/>
</dbReference>
<dbReference type="InterPro" id="IPR019887">
    <property type="entry name" value="Tscrpt_reg_AsnC/Lrp_C"/>
</dbReference>
<dbReference type="Pfam" id="PF13404">
    <property type="entry name" value="HTH_AsnC-type"/>
    <property type="match status" value="1"/>
</dbReference>
<dbReference type="SUPFAM" id="SSF54909">
    <property type="entry name" value="Dimeric alpha+beta barrel"/>
    <property type="match status" value="1"/>
</dbReference>
<dbReference type="KEGG" id="lck:HN018_15595"/>
<dbReference type="InterPro" id="IPR036390">
    <property type="entry name" value="WH_DNA-bd_sf"/>
</dbReference>
<name>A0A6M8HRZ3_9PROT</name>
<dbReference type="Pfam" id="PF01037">
    <property type="entry name" value="AsnC_trans_reg"/>
    <property type="match status" value="1"/>
</dbReference>
<keyword evidence="3" id="KW-0804">Transcription</keyword>
<dbReference type="InterPro" id="IPR019888">
    <property type="entry name" value="Tscrpt_reg_AsnC-like"/>
</dbReference>
<dbReference type="SUPFAM" id="SSF46785">
    <property type="entry name" value="Winged helix' DNA-binding domain"/>
    <property type="match status" value="1"/>
</dbReference>
<organism evidence="5 6">
    <name type="scientific">Lichenicola cladoniae</name>
    <dbReference type="NCBI Taxonomy" id="1484109"/>
    <lineage>
        <taxon>Bacteria</taxon>
        <taxon>Pseudomonadati</taxon>
        <taxon>Pseudomonadota</taxon>
        <taxon>Alphaproteobacteria</taxon>
        <taxon>Acetobacterales</taxon>
        <taxon>Acetobacteraceae</taxon>
        <taxon>Lichenicola</taxon>
    </lineage>
</organism>